<evidence type="ECO:0000313" key="2">
    <source>
        <dbReference type="Proteomes" id="UP000306918"/>
    </source>
</evidence>
<evidence type="ECO:0008006" key="3">
    <source>
        <dbReference type="Google" id="ProtNLM"/>
    </source>
</evidence>
<dbReference type="OrthoDB" id="307209at2"/>
<dbReference type="PANTHER" id="PTHR38733:SF1">
    <property type="entry name" value="TYPE IV METHYL-DIRECTED RESTRICTION ENZYME ECOKMCRBC"/>
    <property type="match status" value="1"/>
</dbReference>
<dbReference type="Pfam" id="PF10117">
    <property type="entry name" value="McrBC"/>
    <property type="match status" value="1"/>
</dbReference>
<comment type="caution">
    <text evidence="1">The sequence shown here is derived from an EMBL/GenBank/DDBJ whole genome shotgun (WGS) entry which is preliminary data.</text>
</comment>
<name>A0A4S8HLN4_9BACT</name>
<accession>A0A4S8HLN4</accession>
<keyword evidence="2" id="KW-1185">Reference proteome</keyword>
<proteinExistence type="predicted"/>
<protein>
    <recommendedName>
        <fullName evidence="3">Restriction endonuclease</fullName>
    </recommendedName>
</protein>
<dbReference type="PANTHER" id="PTHR38733">
    <property type="entry name" value="PROTEIN MCRC"/>
    <property type="match status" value="1"/>
</dbReference>
<dbReference type="AlphaFoldDB" id="A0A4S8HLN4"/>
<dbReference type="EMBL" id="STFF01000006">
    <property type="protein sequence ID" value="THU36103.1"/>
    <property type="molecule type" value="Genomic_DNA"/>
</dbReference>
<gene>
    <name evidence="1" type="ORF">FAM09_22220</name>
</gene>
<reference evidence="1 2" key="1">
    <citation type="submission" date="2019-04" db="EMBL/GenBank/DDBJ databases">
        <title>Niastella caeni sp. nov., isolated from activated sludge.</title>
        <authorList>
            <person name="Sheng M."/>
        </authorList>
    </citation>
    <scope>NUCLEOTIDE SEQUENCE [LARGE SCALE GENOMIC DNA]</scope>
    <source>
        <strain evidence="1 2">HX-2-15</strain>
    </source>
</reference>
<organism evidence="1 2">
    <name type="scientific">Niastella caeni</name>
    <dbReference type="NCBI Taxonomy" id="2569763"/>
    <lineage>
        <taxon>Bacteria</taxon>
        <taxon>Pseudomonadati</taxon>
        <taxon>Bacteroidota</taxon>
        <taxon>Chitinophagia</taxon>
        <taxon>Chitinophagales</taxon>
        <taxon>Chitinophagaceae</taxon>
        <taxon>Niastella</taxon>
    </lineage>
</organism>
<dbReference type="InterPro" id="IPR019292">
    <property type="entry name" value="McrC"/>
</dbReference>
<dbReference type="Proteomes" id="UP000306918">
    <property type="component" value="Unassembled WGS sequence"/>
</dbReference>
<evidence type="ECO:0000313" key="1">
    <source>
        <dbReference type="EMBL" id="THU36103.1"/>
    </source>
</evidence>
<sequence>MFTLFEYGNQIAVKDRKGLENYLCTLWQNYKSLWLNNNNQDPNVSFRKEYQPFLSFDGEKAKANNFVGFVHCNDDFFEIYPKVFQYQPHLNKDLMHRHIFFWLSYCKKIKFPFNQSFLNNFEIDRFPELIIYLIANQINETVSARPYSAYEEIEEALLTPRGKINFNRYIRTLSLGKNQFIDCDYDPFVYDNKVNRIIKYCIRLLLTKTTIPQTLRMLNESINVLDEVDDQVCSIDQLNQIRIPTLFGEYEDVMHCCRMILENQIYSHAEYEMKNWSLLFPMEDVFEDFISGFLKEHFSQDFKIEPQKSELYLHQEPQTFNLQHDILLTNKKTKGKIIIDTKYKPRWGLKGSDNNKGVAQSDMYQMISYAYRRGTDKVILMYPNTSEKLAEDYVFNIQKSNESENIKIKVVDVPFWSSSDYKEVEPKLLIKLNNLLRNGF</sequence>